<organism evidence="7">
    <name type="scientific">hydrothermal vent metagenome</name>
    <dbReference type="NCBI Taxonomy" id="652676"/>
    <lineage>
        <taxon>unclassified sequences</taxon>
        <taxon>metagenomes</taxon>
        <taxon>ecological metagenomes</taxon>
    </lineage>
</organism>
<gene>
    <name evidence="7" type="ORF">MNBD_BACTEROID01-2867</name>
</gene>
<evidence type="ECO:0000256" key="2">
    <source>
        <dbReference type="ARBA" id="ARBA00022517"/>
    </source>
</evidence>
<dbReference type="GO" id="GO:0043022">
    <property type="term" value="F:ribosome binding"/>
    <property type="evidence" value="ECO:0007669"/>
    <property type="project" value="InterPro"/>
</dbReference>
<dbReference type="InterPro" id="IPR056792">
    <property type="entry name" value="PRC_RimM"/>
</dbReference>
<dbReference type="NCBIfam" id="TIGR02273">
    <property type="entry name" value="16S_RimM"/>
    <property type="match status" value="1"/>
</dbReference>
<keyword evidence="3" id="KW-0698">rRNA processing</keyword>
<proteinExistence type="inferred from homology"/>
<dbReference type="InterPro" id="IPR002676">
    <property type="entry name" value="RimM_N"/>
</dbReference>
<evidence type="ECO:0000259" key="5">
    <source>
        <dbReference type="Pfam" id="PF01782"/>
    </source>
</evidence>
<dbReference type="InterPro" id="IPR011961">
    <property type="entry name" value="RimM"/>
</dbReference>
<dbReference type="Pfam" id="PF24986">
    <property type="entry name" value="PRC_RimM"/>
    <property type="match status" value="1"/>
</dbReference>
<evidence type="ECO:0000313" key="7">
    <source>
        <dbReference type="EMBL" id="VAW20274.1"/>
    </source>
</evidence>
<keyword evidence="1" id="KW-0963">Cytoplasm</keyword>
<evidence type="ECO:0000256" key="3">
    <source>
        <dbReference type="ARBA" id="ARBA00022552"/>
    </source>
</evidence>
<dbReference type="Pfam" id="PF01782">
    <property type="entry name" value="RimM"/>
    <property type="match status" value="1"/>
</dbReference>
<dbReference type="HAMAP" id="MF_00014">
    <property type="entry name" value="Ribosome_mat_RimM"/>
    <property type="match status" value="1"/>
</dbReference>
<dbReference type="PANTHER" id="PTHR33692">
    <property type="entry name" value="RIBOSOME MATURATION FACTOR RIMM"/>
    <property type="match status" value="1"/>
</dbReference>
<dbReference type="Gene3D" id="2.40.30.60">
    <property type="entry name" value="RimM"/>
    <property type="match status" value="1"/>
</dbReference>
<dbReference type="InterPro" id="IPR011033">
    <property type="entry name" value="PRC_barrel-like_sf"/>
</dbReference>
<dbReference type="GO" id="GO:0005840">
    <property type="term" value="C:ribosome"/>
    <property type="evidence" value="ECO:0007669"/>
    <property type="project" value="InterPro"/>
</dbReference>
<dbReference type="SUPFAM" id="SSF50447">
    <property type="entry name" value="Translation proteins"/>
    <property type="match status" value="1"/>
</dbReference>
<reference evidence="7" key="1">
    <citation type="submission" date="2018-06" db="EMBL/GenBank/DDBJ databases">
        <authorList>
            <person name="Zhirakovskaya E."/>
        </authorList>
    </citation>
    <scope>NUCLEOTIDE SEQUENCE</scope>
</reference>
<accession>A0A3B0UJ65</accession>
<dbReference type="EMBL" id="UOEP01000115">
    <property type="protein sequence ID" value="VAW20274.1"/>
    <property type="molecule type" value="Genomic_DNA"/>
</dbReference>
<feature type="domain" description="Ribosome maturation factor RimM PRC barrel" evidence="6">
    <location>
        <begin position="109"/>
        <end position="173"/>
    </location>
</feature>
<dbReference type="InterPro" id="IPR036976">
    <property type="entry name" value="RimM_N_sf"/>
</dbReference>
<evidence type="ECO:0000256" key="1">
    <source>
        <dbReference type="ARBA" id="ARBA00022490"/>
    </source>
</evidence>
<dbReference type="AlphaFoldDB" id="A0A3B0UJ65"/>
<keyword evidence="2" id="KW-0690">Ribosome biogenesis</keyword>
<dbReference type="PANTHER" id="PTHR33692:SF1">
    <property type="entry name" value="RIBOSOME MATURATION FACTOR RIMM"/>
    <property type="match status" value="1"/>
</dbReference>
<keyword evidence="4" id="KW-0143">Chaperone</keyword>
<dbReference type="InterPro" id="IPR009000">
    <property type="entry name" value="Transl_B-barrel_sf"/>
</dbReference>
<protein>
    <submittedName>
        <fullName evidence="7">Uncharacterized protein</fullName>
    </submittedName>
</protein>
<dbReference type="Gene3D" id="2.30.30.240">
    <property type="entry name" value="PRC-barrel domain"/>
    <property type="match status" value="1"/>
</dbReference>
<dbReference type="SUPFAM" id="SSF50346">
    <property type="entry name" value="PRC-barrel domain"/>
    <property type="match status" value="1"/>
</dbReference>
<feature type="domain" description="RimM N-terminal" evidence="5">
    <location>
        <begin position="12"/>
        <end position="95"/>
    </location>
</feature>
<dbReference type="GO" id="GO:0006364">
    <property type="term" value="P:rRNA processing"/>
    <property type="evidence" value="ECO:0007669"/>
    <property type="project" value="UniProtKB-KW"/>
</dbReference>
<evidence type="ECO:0000256" key="4">
    <source>
        <dbReference type="ARBA" id="ARBA00023186"/>
    </source>
</evidence>
<sequence>METIPISECVKIGYLQKPHGIQGGVILNFREEYEDSIAASSVFFIEIDGLLVPFFISEEGVRFRSGNTVFLKFDWVDSGDAAREICGCSVFLKRDEIIQTEEEPAEDGLKGFLVFDSAIGEVGQVKEVDDFSGNIVLTIDHKGSELLIPFNEELIDSIDKKGRKIHLNLPEGLIES</sequence>
<name>A0A3B0UJ65_9ZZZZ</name>
<evidence type="ECO:0000259" key="6">
    <source>
        <dbReference type="Pfam" id="PF24986"/>
    </source>
</evidence>